<dbReference type="STRING" id="13706.A0A1X2HJF3"/>
<protein>
    <recommendedName>
        <fullName evidence="3">Nucleoporin Nup133/Nup155-like N-terminal domain-containing protein</fullName>
    </recommendedName>
</protein>
<reference evidence="1 2" key="1">
    <citation type="submission" date="2016-07" db="EMBL/GenBank/DDBJ databases">
        <title>Pervasive Adenine N6-methylation of Active Genes in Fungi.</title>
        <authorList>
            <consortium name="DOE Joint Genome Institute"/>
            <person name="Mondo S.J."/>
            <person name="Dannebaum R.O."/>
            <person name="Kuo R.C."/>
            <person name="Labutti K."/>
            <person name="Haridas S."/>
            <person name="Kuo A."/>
            <person name="Salamov A."/>
            <person name="Ahrendt S.R."/>
            <person name="Lipzen A."/>
            <person name="Sullivan W."/>
            <person name="Andreopoulos W.B."/>
            <person name="Clum A."/>
            <person name="Lindquist E."/>
            <person name="Daum C."/>
            <person name="Ramamoorthy G.K."/>
            <person name="Gryganskyi A."/>
            <person name="Culley D."/>
            <person name="Magnuson J.K."/>
            <person name="James T.Y."/>
            <person name="O'Malley M.A."/>
            <person name="Stajich J.E."/>
            <person name="Spatafora J.W."/>
            <person name="Visel A."/>
            <person name="Grigoriev I.V."/>
        </authorList>
    </citation>
    <scope>NUCLEOTIDE SEQUENCE [LARGE SCALE GENOMIC DNA]</scope>
    <source>
        <strain evidence="1 2">NRRL 2496</strain>
    </source>
</reference>
<sequence>MEGSPEPAGQDSEFFRFASLVTDTKVSLQDTDTTEHARFEPPAYPAEASLIAASSRFGYVVAATLNGFAYTSTKALRTTILDLPKTTTGKLTQVVRVPVSQGPVTQIRLSAQDSHILLAVGGNQLLIYKAKDIVDQVCHVS</sequence>
<proteinExistence type="predicted"/>
<evidence type="ECO:0000313" key="1">
    <source>
        <dbReference type="EMBL" id="ORY99142.1"/>
    </source>
</evidence>
<keyword evidence="2" id="KW-1185">Reference proteome</keyword>
<dbReference type="EMBL" id="MCGN01000003">
    <property type="protein sequence ID" value="ORY99142.1"/>
    <property type="molecule type" value="Genomic_DNA"/>
</dbReference>
<accession>A0A1X2HJF3</accession>
<evidence type="ECO:0000313" key="2">
    <source>
        <dbReference type="Proteomes" id="UP000242180"/>
    </source>
</evidence>
<gene>
    <name evidence="1" type="ORF">BCR43DRAFT_219793</name>
</gene>
<dbReference type="Gene3D" id="2.130.10.10">
    <property type="entry name" value="YVTN repeat-like/Quinoprotein amine dehydrogenase"/>
    <property type="match status" value="1"/>
</dbReference>
<organism evidence="1 2">
    <name type="scientific">Syncephalastrum racemosum</name>
    <name type="common">Filamentous fungus</name>
    <dbReference type="NCBI Taxonomy" id="13706"/>
    <lineage>
        <taxon>Eukaryota</taxon>
        <taxon>Fungi</taxon>
        <taxon>Fungi incertae sedis</taxon>
        <taxon>Mucoromycota</taxon>
        <taxon>Mucoromycotina</taxon>
        <taxon>Mucoromycetes</taxon>
        <taxon>Mucorales</taxon>
        <taxon>Syncephalastraceae</taxon>
        <taxon>Syncephalastrum</taxon>
    </lineage>
</organism>
<dbReference type="InParanoid" id="A0A1X2HJF3"/>
<dbReference type="InterPro" id="IPR015943">
    <property type="entry name" value="WD40/YVTN_repeat-like_dom_sf"/>
</dbReference>
<dbReference type="Proteomes" id="UP000242180">
    <property type="component" value="Unassembled WGS sequence"/>
</dbReference>
<dbReference type="AlphaFoldDB" id="A0A1X2HJF3"/>
<evidence type="ECO:0008006" key="3">
    <source>
        <dbReference type="Google" id="ProtNLM"/>
    </source>
</evidence>
<dbReference type="OrthoDB" id="248320at2759"/>
<name>A0A1X2HJF3_SYNRA</name>
<comment type="caution">
    <text evidence="1">The sequence shown here is derived from an EMBL/GenBank/DDBJ whole genome shotgun (WGS) entry which is preliminary data.</text>
</comment>